<feature type="domain" description="Retrotransposon gag" evidence="2">
    <location>
        <begin position="197"/>
        <end position="263"/>
    </location>
</feature>
<evidence type="ECO:0000313" key="3">
    <source>
        <dbReference type="EMBL" id="WMV58706.1"/>
    </source>
</evidence>
<feature type="non-terminal residue" evidence="3">
    <location>
        <position position="1"/>
    </location>
</feature>
<accession>A0AAF0V8Q5</accession>
<dbReference type="PANTHER" id="PTHR33180:SF31">
    <property type="entry name" value="POLYPROTEIN PROTEIN"/>
    <property type="match status" value="1"/>
</dbReference>
<dbReference type="PANTHER" id="PTHR33180">
    <property type="entry name" value="PHOTOSYSTEM II CP43 REACTION CENTER PROTEIN"/>
    <property type="match status" value="1"/>
</dbReference>
<protein>
    <recommendedName>
        <fullName evidence="2">Retrotransposon gag domain-containing protein</fullName>
    </recommendedName>
</protein>
<gene>
    <name evidence="3" type="ORF">MTR67_052091</name>
</gene>
<organism evidence="3 4">
    <name type="scientific">Solanum verrucosum</name>
    <dbReference type="NCBI Taxonomy" id="315347"/>
    <lineage>
        <taxon>Eukaryota</taxon>
        <taxon>Viridiplantae</taxon>
        <taxon>Streptophyta</taxon>
        <taxon>Embryophyta</taxon>
        <taxon>Tracheophyta</taxon>
        <taxon>Spermatophyta</taxon>
        <taxon>Magnoliopsida</taxon>
        <taxon>eudicotyledons</taxon>
        <taxon>Gunneridae</taxon>
        <taxon>Pentapetalae</taxon>
        <taxon>asterids</taxon>
        <taxon>lamiids</taxon>
        <taxon>Solanales</taxon>
        <taxon>Solanaceae</taxon>
        <taxon>Solanoideae</taxon>
        <taxon>Solaneae</taxon>
        <taxon>Solanum</taxon>
    </lineage>
</organism>
<dbReference type="EMBL" id="CP133623">
    <property type="protein sequence ID" value="WMV58706.1"/>
    <property type="molecule type" value="Genomic_DNA"/>
</dbReference>
<dbReference type="InterPro" id="IPR005162">
    <property type="entry name" value="Retrotrans_gag_dom"/>
</dbReference>
<evidence type="ECO:0000313" key="4">
    <source>
        <dbReference type="Proteomes" id="UP001234989"/>
    </source>
</evidence>
<reference evidence="3" key="1">
    <citation type="submission" date="2023-08" db="EMBL/GenBank/DDBJ databases">
        <title>A de novo genome assembly of Solanum verrucosum Schlechtendal, a Mexican diploid species geographically isolated from the other diploid A-genome species in potato relatives.</title>
        <authorList>
            <person name="Hosaka K."/>
        </authorList>
    </citation>
    <scope>NUCLEOTIDE SEQUENCE</scope>
    <source>
        <tissue evidence="3">Young leaves</tissue>
    </source>
</reference>
<dbReference type="Pfam" id="PF03732">
    <property type="entry name" value="Retrotrans_gag"/>
    <property type="match status" value="1"/>
</dbReference>
<feature type="region of interest" description="Disordered" evidence="1">
    <location>
        <begin position="163"/>
        <end position="195"/>
    </location>
</feature>
<proteinExistence type="predicted"/>
<keyword evidence="4" id="KW-1185">Reference proteome</keyword>
<name>A0AAF0V8Q5_SOLVR</name>
<dbReference type="Proteomes" id="UP001234989">
    <property type="component" value="Chromosome 12"/>
</dbReference>
<dbReference type="AlphaFoldDB" id="A0AAF0V8Q5"/>
<evidence type="ECO:0000259" key="2">
    <source>
        <dbReference type="Pfam" id="PF03732"/>
    </source>
</evidence>
<sequence length="354" mass="40086">APIDKRDLNIAARFWFGFISSTIMPSQNKSILCHPKAACLVDDDASTGNESTLTIGVTPSSTTDIWRMEAKFTREEVDRRRTSLAETSLEVNVDSFLVEPSSATSAFEPSAQSADTQVARLKRSVPGMIESAILVALTPLQTSVDALTVRENTRRMEEEIVNEGVPPQGPQGDKVPQGNQFPVDPPATSNEEVRSGAGPINWEVFKKVFLDRFFPYEKREVKVEEFINLRQGSMSVQEYSLKFTLLSKYAPSLVSNPRDEMSRCVTRVSNLVEEECRMTMLHDDMNISRLMVFSQQIEEFKIKKKNREMKRTRSDEQGQPRFKKRAFNKYSSSTPRVNQEKVMGAMVVERLIIK</sequence>
<evidence type="ECO:0000256" key="1">
    <source>
        <dbReference type="SAM" id="MobiDB-lite"/>
    </source>
</evidence>